<evidence type="ECO:0000313" key="2">
    <source>
        <dbReference type="EMBL" id="KAE8998574.1"/>
    </source>
</evidence>
<name>A0A6A3TG39_9STRA</name>
<evidence type="ECO:0000313" key="12">
    <source>
        <dbReference type="Proteomes" id="UP000433483"/>
    </source>
</evidence>
<dbReference type="EMBL" id="QXGB01001013">
    <property type="protein sequence ID" value="KAE9198966.1"/>
    <property type="molecule type" value="Genomic_DNA"/>
</dbReference>
<dbReference type="Proteomes" id="UP000440367">
    <property type="component" value="Unassembled WGS sequence"/>
</dbReference>
<dbReference type="EMBL" id="QXFZ01001039">
    <property type="protein sequence ID" value="KAE9098407.1"/>
    <property type="molecule type" value="Genomic_DNA"/>
</dbReference>
<evidence type="ECO:0000313" key="5">
    <source>
        <dbReference type="EMBL" id="KAE9133281.1"/>
    </source>
</evidence>
<dbReference type="AlphaFoldDB" id="A0A6A3TG39"/>
<dbReference type="Proteomes" id="UP000460718">
    <property type="component" value="Unassembled WGS sequence"/>
</dbReference>
<sequence>MAEATKTTETTGMATFSSQRGAVFRFSVTPTRIWLEQQTTKQQWQCSVSSVNDFALKGAGIPHAIVMDYLAMSLGSSAPSRDTDYEVDLIPMSEGRMRLDFLLKFSIADVVWKPEYQFVLQPIEVTETQMLTAKLQDANDSLERLHTIIPAWVMGSRGHPTPRNEAAMQIVALRGTQSWLYLCTLTKRVLENSGTHVEAVAEWSAAAVHKSIDVVMKYWSVVRDTAAQAGGMARQLVLDQYAAMTDH</sequence>
<dbReference type="EMBL" id="QXFW01000995">
    <property type="protein sequence ID" value="KAE8998574.1"/>
    <property type="molecule type" value="Genomic_DNA"/>
</dbReference>
<dbReference type="Proteomes" id="UP000441208">
    <property type="component" value="Unassembled WGS sequence"/>
</dbReference>
<dbReference type="Proteomes" id="UP000433483">
    <property type="component" value="Unassembled WGS sequence"/>
</dbReference>
<organism evidence="5 15">
    <name type="scientific">Phytophthora fragariae</name>
    <dbReference type="NCBI Taxonomy" id="53985"/>
    <lineage>
        <taxon>Eukaryota</taxon>
        <taxon>Sar</taxon>
        <taxon>Stramenopiles</taxon>
        <taxon>Oomycota</taxon>
        <taxon>Peronosporomycetes</taxon>
        <taxon>Peronosporales</taxon>
        <taxon>Peronosporaceae</taxon>
        <taxon>Phytophthora</taxon>
    </lineage>
</organism>
<dbReference type="EMBL" id="QXGE01000999">
    <property type="protein sequence ID" value="KAE9299545.1"/>
    <property type="molecule type" value="Genomic_DNA"/>
</dbReference>
<proteinExistence type="predicted"/>
<evidence type="ECO:0000313" key="4">
    <source>
        <dbReference type="EMBL" id="KAE9098682.1"/>
    </source>
</evidence>
<evidence type="ECO:0000313" key="6">
    <source>
        <dbReference type="EMBL" id="KAE9198966.1"/>
    </source>
</evidence>
<dbReference type="Proteomes" id="UP000486351">
    <property type="component" value="Unassembled WGS sequence"/>
</dbReference>
<evidence type="ECO:0000313" key="13">
    <source>
        <dbReference type="Proteomes" id="UP000437068"/>
    </source>
</evidence>
<protein>
    <submittedName>
        <fullName evidence="5">Uncharacterized protein</fullName>
    </submittedName>
</protein>
<dbReference type="Proteomes" id="UP000488956">
    <property type="component" value="Unassembled WGS sequence"/>
</dbReference>
<evidence type="ECO:0000313" key="20">
    <source>
        <dbReference type="Proteomes" id="UP000488956"/>
    </source>
</evidence>
<dbReference type="Proteomes" id="UP000440732">
    <property type="component" value="Unassembled WGS sequence"/>
</dbReference>
<evidence type="ECO:0000313" key="19">
    <source>
        <dbReference type="Proteomes" id="UP000486351"/>
    </source>
</evidence>
<evidence type="ECO:0000313" key="10">
    <source>
        <dbReference type="EMBL" id="KAE9331114.1"/>
    </source>
</evidence>
<evidence type="ECO:0000313" key="17">
    <source>
        <dbReference type="Proteomes" id="UP000460718"/>
    </source>
</evidence>
<dbReference type="EMBL" id="QXFY01001020">
    <property type="protein sequence ID" value="KAE9331114.1"/>
    <property type="molecule type" value="Genomic_DNA"/>
</dbReference>
<evidence type="ECO:0000313" key="15">
    <source>
        <dbReference type="Proteomes" id="UP000440732"/>
    </source>
</evidence>
<evidence type="ECO:0000313" key="3">
    <source>
        <dbReference type="EMBL" id="KAE9098407.1"/>
    </source>
</evidence>
<dbReference type="Proteomes" id="UP000437068">
    <property type="component" value="Unassembled WGS sequence"/>
</dbReference>
<gene>
    <name evidence="9" type="ORF">PF001_g15394</name>
    <name evidence="8" type="ORF">PF002_g17400</name>
    <name evidence="7" type="ORF">PF004_g15044</name>
    <name evidence="6" type="ORF">PF005_g15932</name>
    <name evidence="5" type="ORF">PF006_g15062</name>
    <name evidence="3" type="ORF">PF007_g16274</name>
    <name evidence="10" type="ORF">PF008_g15592</name>
    <name evidence="1" type="ORF">PF009_g17290</name>
    <name evidence="4" type="ORF">PF010_g15467</name>
    <name evidence="2" type="ORF">PF011_g14994</name>
</gene>
<evidence type="ECO:0000313" key="14">
    <source>
        <dbReference type="Proteomes" id="UP000440367"/>
    </source>
</evidence>
<dbReference type="EMBL" id="QXGC01000987">
    <property type="protein sequence ID" value="KAE9214442.1"/>
    <property type="molecule type" value="Genomic_DNA"/>
</dbReference>
<evidence type="ECO:0000313" key="16">
    <source>
        <dbReference type="Proteomes" id="UP000441208"/>
    </source>
</evidence>
<dbReference type="EMBL" id="QXGA01000977">
    <property type="protein sequence ID" value="KAE9133281.1"/>
    <property type="molecule type" value="Genomic_DNA"/>
</dbReference>
<evidence type="ECO:0000313" key="18">
    <source>
        <dbReference type="Proteomes" id="UP000476176"/>
    </source>
</evidence>
<evidence type="ECO:0000313" key="7">
    <source>
        <dbReference type="EMBL" id="KAE9214442.1"/>
    </source>
</evidence>
<comment type="caution">
    <text evidence="5">The sequence shown here is derived from an EMBL/GenBank/DDBJ whole genome shotgun (WGS) entry which is preliminary data.</text>
</comment>
<keyword evidence="12" id="KW-1185">Reference proteome</keyword>
<reference evidence="11 12" key="1">
    <citation type="submission" date="2018-08" db="EMBL/GenBank/DDBJ databases">
        <title>Genomic investigation of the strawberry pathogen Phytophthora fragariae indicates pathogenicity is determined by transcriptional variation in three key races.</title>
        <authorList>
            <person name="Adams T.M."/>
            <person name="Armitage A.D."/>
            <person name="Sobczyk M.K."/>
            <person name="Bates H.J."/>
            <person name="Dunwell J.M."/>
            <person name="Nellist C.F."/>
            <person name="Harrison R.J."/>
        </authorList>
    </citation>
    <scope>NUCLEOTIDE SEQUENCE [LARGE SCALE GENOMIC DNA]</scope>
    <source>
        <strain evidence="9 13">A4</strain>
        <strain evidence="8 14">BC-1</strain>
        <strain evidence="7 18">BC-23</strain>
        <strain evidence="6 12">NOV-27</strain>
        <strain evidence="5 15">NOV-5</strain>
        <strain evidence="3 16">NOV-71</strain>
        <strain evidence="10 19">NOV-77</strain>
        <strain evidence="1 11">NOV-9</strain>
        <strain evidence="4 20">ONT-3</strain>
        <strain evidence="2 17">SCRP245</strain>
    </source>
</reference>
<evidence type="ECO:0000313" key="11">
    <source>
        <dbReference type="Proteomes" id="UP000429523"/>
    </source>
</evidence>
<dbReference type="EMBL" id="QXGD01001081">
    <property type="protein sequence ID" value="KAE9215334.1"/>
    <property type="molecule type" value="Genomic_DNA"/>
</dbReference>
<evidence type="ECO:0000313" key="9">
    <source>
        <dbReference type="EMBL" id="KAE9299545.1"/>
    </source>
</evidence>
<dbReference type="EMBL" id="QXGF01001090">
    <property type="protein sequence ID" value="KAE8932693.1"/>
    <property type="molecule type" value="Genomic_DNA"/>
</dbReference>
<dbReference type="OrthoDB" id="116024at2759"/>
<dbReference type="Proteomes" id="UP000429523">
    <property type="component" value="Unassembled WGS sequence"/>
</dbReference>
<evidence type="ECO:0000313" key="1">
    <source>
        <dbReference type="EMBL" id="KAE8932693.1"/>
    </source>
</evidence>
<dbReference type="Proteomes" id="UP000476176">
    <property type="component" value="Unassembled WGS sequence"/>
</dbReference>
<accession>A0A6A3TG39</accession>
<dbReference type="EMBL" id="QXFX01001011">
    <property type="protein sequence ID" value="KAE9098682.1"/>
    <property type="molecule type" value="Genomic_DNA"/>
</dbReference>
<evidence type="ECO:0000313" key="8">
    <source>
        <dbReference type="EMBL" id="KAE9215334.1"/>
    </source>
</evidence>